<keyword evidence="8" id="KW-1185">Reference proteome</keyword>
<dbReference type="InterPro" id="IPR036179">
    <property type="entry name" value="Ig-like_dom_sf"/>
</dbReference>
<feature type="region of interest" description="Disordered" evidence="4">
    <location>
        <begin position="1"/>
        <end position="20"/>
    </location>
</feature>
<dbReference type="InterPro" id="IPR013783">
    <property type="entry name" value="Ig-like_fold"/>
</dbReference>
<dbReference type="GeneTree" id="ENSGT00950000182977"/>
<feature type="domain" description="Ig-like" evidence="6">
    <location>
        <begin position="201"/>
        <end position="302"/>
    </location>
</feature>
<dbReference type="InterPro" id="IPR003599">
    <property type="entry name" value="Ig_sub"/>
</dbReference>
<feature type="compositionally biased region" description="Polar residues" evidence="4">
    <location>
        <begin position="405"/>
        <end position="447"/>
    </location>
</feature>
<feature type="transmembrane region" description="Helical" evidence="5">
    <location>
        <begin position="40"/>
        <end position="61"/>
    </location>
</feature>
<keyword evidence="5" id="KW-1133">Transmembrane helix</keyword>
<dbReference type="GO" id="GO:0004888">
    <property type="term" value="F:transmembrane signaling receptor activity"/>
    <property type="evidence" value="ECO:0007669"/>
    <property type="project" value="TreeGrafter"/>
</dbReference>
<sequence>MLKKLPGNTQNSYEHTSRSSEELNLLTTEKITEEERRMKIIWTFTLLMIPGVVSSISVRGYSGGGVIITCRYDREYTDNTKYFCRGEWSTCSDLIKTDKKNKWVDSGRFSLFDDTRAAVFTVTFRNLSEQDSGTYWCGVEKPGLDPYTEVNLNVVTDVSRKHSSEHTSRASEELNLLTTEKITEEERRMKIIWTFTLLMIPGVVSSISVRGYSGGGVNITCRYDREYTDNAKYFCRGEWLTCSDLIRTETKDKWVDSGRFSLFVDTRAAVFTVTFRNLSEQDSGTYWCGVEKPGLDPYTEVNLKVVTDVPNMTTSSSSTSSVFKPSASVSSDMSKVFSGSSLIIFLVLVLLVLIIIGLLLLFIYKKHQSRGGDSSSQTGAGKHEAVSHTGYDYDEIKDTHKKLPTNPSDSSNTVYATPQLPTNPSDSSNTVYATPQLPTNPSDSSVYSTVQEASGDSQIFVTPAEDLNYAVVNFQKKAECPDRVSLRNNQDYSEYAAVNHLLSCDAP</sequence>
<reference evidence="7" key="2">
    <citation type="submission" date="2025-09" db="UniProtKB">
        <authorList>
            <consortium name="Ensembl"/>
        </authorList>
    </citation>
    <scope>IDENTIFICATION</scope>
</reference>
<evidence type="ECO:0000313" key="7">
    <source>
        <dbReference type="Ensembl" id="ENSCCRP00000114983.1"/>
    </source>
</evidence>
<dbReference type="Pfam" id="PF07686">
    <property type="entry name" value="V-set"/>
    <property type="match status" value="2"/>
</dbReference>
<dbReference type="SUPFAM" id="SSF48726">
    <property type="entry name" value="Immunoglobulin"/>
    <property type="match status" value="2"/>
</dbReference>
<dbReference type="AlphaFoldDB" id="A0A9J7Y813"/>
<feature type="domain" description="Ig-like" evidence="6">
    <location>
        <begin position="50"/>
        <end position="153"/>
    </location>
</feature>
<dbReference type="InterPro" id="IPR050671">
    <property type="entry name" value="CD300_family_receptors"/>
</dbReference>
<reference evidence="7" key="1">
    <citation type="submission" date="2025-08" db="UniProtKB">
        <authorList>
            <consortium name="Ensembl"/>
        </authorList>
    </citation>
    <scope>IDENTIFICATION</scope>
</reference>
<dbReference type="InterPro" id="IPR013106">
    <property type="entry name" value="Ig_V-set"/>
</dbReference>
<evidence type="ECO:0000256" key="5">
    <source>
        <dbReference type="SAM" id="Phobius"/>
    </source>
</evidence>
<dbReference type="CDD" id="cd05716">
    <property type="entry name" value="IgV_pIgR_like"/>
    <property type="match status" value="2"/>
</dbReference>
<dbReference type="Gene3D" id="2.60.40.10">
    <property type="entry name" value="Immunoglobulins"/>
    <property type="match status" value="2"/>
</dbReference>
<dbReference type="OMA" id="QTDYENV"/>
<accession>A0A9J7Y813</accession>
<dbReference type="PANTHER" id="PTHR11860">
    <property type="entry name" value="POLYMERIC-IMMUNOGLOBULIN RECEPTOR"/>
    <property type="match status" value="1"/>
</dbReference>
<dbReference type="SMART" id="SM00409">
    <property type="entry name" value="IG"/>
    <property type="match status" value="2"/>
</dbReference>
<protein>
    <recommendedName>
        <fullName evidence="6">Ig-like domain-containing protein</fullName>
    </recommendedName>
</protein>
<dbReference type="GO" id="GO:0005886">
    <property type="term" value="C:plasma membrane"/>
    <property type="evidence" value="ECO:0007669"/>
    <property type="project" value="TreeGrafter"/>
</dbReference>
<evidence type="ECO:0000259" key="6">
    <source>
        <dbReference type="PROSITE" id="PS50835"/>
    </source>
</evidence>
<proteinExistence type="predicted"/>
<evidence type="ECO:0000256" key="4">
    <source>
        <dbReference type="SAM" id="MobiDB-lite"/>
    </source>
</evidence>
<feature type="transmembrane region" description="Helical" evidence="5">
    <location>
        <begin position="342"/>
        <end position="364"/>
    </location>
</feature>
<organism evidence="7 8">
    <name type="scientific">Cyprinus carpio carpio</name>
    <dbReference type="NCBI Taxonomy" id="630221"/>
    <lineage>
        <taxon>Eukaryota</taxon>
        <taxon>Metazoa</taxon>
        <taxon>Chordata</taxon>
        <taxon>Craniata</taxon>
        <taxon>Vertebrata</taxon>
        <taxon>Euteleostomi</taxon>
        <taxon>Actinopterygii</taxon>
        <taxon>Neopterygii</taxon>
        <taxon>Teleostei</taxon>
        <taxon>Ostariophysi</taxon>
        <taxon>Cypriniformes</taxon>
        <taxon>Cyprinidae</taxon>
        <taxon>Cyprininae</taxon>
        <taxon>Cyprinus</taxon>
    </lineage>
</organism>
<name>A0A9J7Y813_CYPCA</name>
<dbReference type="PANTHER" id="PTHR11860:SF118">
    <property type="entry name" value="CMRF35-LIKE MOLECULE 3-RELATED"/>
    <property type="match status" value="1"/>
</dbReference>
<evidence type="ECO:0000256" key="2">
    <source>
        <dbReference type="ARBA" id="ARBA00022692"/>
    </source>
</evidence>
<evidence type="ECO:0000256" key="3">
    <source>
        <dbReference type="ARBA" id="ARBA00023136"/>
    </source>
</evidence>
<keyword evidence="2 5" id="KW-0812">Transmembrane</keyword>
<keyword evidence="3 5" id="KW-0472">Membrane</keyword>
<dbReference type="InterPro" id="IPR007110">
    <property type="entry name" value="Ig-like_dom"/>
</dbReference>
<dbReference type="Proteomes" id="UP001108240">
    <property type="component" value="Unplaced"/>
</dbReference>
<dbReference type="Ensembl" id="ENSCCRT00000171202.1">
    <property type="protein sequence ID" value="ENSCCRP00000114983.1"/>
    <property type="gene ID" value="ENSCCRG00000065636.1"/>
</dbReference>
<comment type="subcellular location">
    <subcellularLocation>
        <location evidence="1">Membrane</location>
    </subcellularLocation>
</comment>
<evidence type="ECO:0000256" key="1">
    <source>
        <dbReference type="ARBA" id="ARBA00004370"/>
    </source>
</evidence>
<dbReference type="PROSITE" id="PS50835">
    <property type="entry name" value="IG_LIKE"/>
    <property type="match status" value="2"/>
</dbReference>
<evidence type="ECO:0000313" key="8">
    <source>
        <dbReference type="Proteomes" id="UP001108240"/>
    </source>
</evidence>
<feature type="region of interest" description="Disordered" evidence="4">
    <location>
        <begin position="398"/>
        <end position="447"/>
    </location>
</feature>